<protein>
    <submittedName>
        <fullName evidence="2">Uncharacterized protein</fullName>
    </submittedName>
</protein>
<name>A0A2N0QY52_9GLOM</name>
<comment type="caution">
    <text evidence="2">The sequence shown here is derived from an EMBL/GenBank/DDBJ whole genome shotgun (WGS) entry which is preliminary data.</text>
</comment>
<dbReference type="EMBL" id="LLXH01002333">
    <property type="protein sequence ID" value="PKC55995.1"/>
    <property type="molecule type" value="Genomic_DNA"/>
</dbReference>
<reference evidence="2 3" key="1">
    <citation type="submission" date="2017-10" db="EMBL/GenBank/DDBJ databases">
        <title>Extensive intraspecific genome diversity in a model arbuscular mycorrhizal fungus.</title>
        <authorList>
            <person name="Chen E.C.H."/>
            <person name="Morin E."/>
            <person name="Baudet D."/>
            <person name="Noel J."/>
            <person name="Ndikumana S."/>
            <person name="Charron P."/>
            <person name="St-Onge C."/>
            <person name="Giorgi J."/>
            <person name="Grigoriev I.V."/>
            <person name="Roux C."/>
            <person name="Martin F.M."/>
            <person name="Corradi N."/>
        </authorList>
    </citation>
    <scope>NUCLEOTIDE SEQUENCE [LARGE SCALE GENOMIC DNA]</scope>
    <source>
        <strain evidence="2 3">A1</strain>
    </source>
</reference>
<organism evidence="2 3">
    <name type="scientific">Rhizophagus irregularis</name>
    <dbReference type="NCBI Taxonomy" id="588596"/>
    <lineage>
        <taxon>Eukaryota</taxon>
        <taxon>Fungi</taxon>
        <taxon>Fungi incertae sedis</taxon>
        <taxon>Mucoromycota</taxon>
        <taxon>Glomeromycotina</taxon>
        <taxon>Glomeromycetes</taxon>
        <taxon>Glomerales</taxon>
        <taxon>Glomeraceae</taxon>
        <taxon>Rhizophagus</taxon>
    </lineage>
</organism>
<reference evidence="2 3" key="2">
    <citation type="submission" date="2017-10" db="EMBL/GenBank/DDBJ databases">
        <title>Genome analyses suggest a sexual origin of heterokaryosis in a supposedly ancient asexual fungus.</title>
        <authorList>
            <person name="Corradi N."/>
            <person name="Sedzielewska K."/>
            <person name="Noel J."/>
            <person name="Charron P."/>
            <person name="Farinelli L."/>
            <person name="Marton T."/>
            <person name="Kruger M."/>
            <person name="Pelin A."/>
            <person name="Brachmann A."/>
            <person name="Corradi N."/>
        </authorList>
    </citation>
    <scope>NUCLEOTIDE SEQUENCE [LARGE SCALE GENOMIC DNA]</scope>
    <source>
        <strain evidence="2 3">A1</strain>
    </source>
</reference>
<keyword evidence="1" id="KW-0472">Membrane</keyword>
<dbReference type="Proteomes" id="UP000232688">
    <property type="component" value="Unassembled WGS sequence"/>
</dbReference>
<keyword evidence="1" id="KW-0812">Transmembrane</keyword>
<evidence type="ECO:0000313" key="2">
    <source>
        <dbReference type="EMBL" id="PKC55995.1"/>
    </source>
</evidence>
<gene>
    <name evidence="2" type="ORF">RhiirA1_474693</name>
</gene>
<evidence type="ECO:0000256" key="1">
    <source>
        <dbReference type="SAM" id="Phobius"/>
    </source>
</evidence>
<feature type="transmembrane region" description="Helical" evidence="1">
    <location>
        <begin position="153"/>
        <end position="174"/>
    </location>
</feature>
<dbReference type="VEuPathDB" id="FungiDB:RhiirA1_474693"/>
<dbReference type="AlphaFoldDB" id="A0A2N0QY52"/>
<sequence length="179" mass="18639">MKAVATEFRLALGVAATVTVTAFGLAFGFAFGVAAAVTAFGFAFATYPHVSGIQFVVFNAEFHHSINSLSDTRYFHWLKLRQTWHISSTQYMPDMCGIAVATEFRLALGVAATVTVTAFGLAFGFAFGVAAAVTAFGFAFGVAAAVTAFEFGFGVAGVAFGFGVATGPPAIMAVPRSEF</sequence>
<evidence type="ECO:0000313" key="3">
    <source>
        <dbReference type="Proteomes" id="UP000232688"/>
    </source>
</evidence>
<accession>A0A2N0QY52</accession>
<proteinExistence type="predicted"/>
<keyword evidence="1" id="KW-1133">Transmembrane helix</keyword>
<feature type="transmembrane region" description="Helical" evidence="1">
    <location>
        <begin position="118"/>
        <end position="146"/>
    </location>
</feature>
<feature type="transmembrane region" description="Helical" evidence="1">
    <location>
        <begin position="12"/>
        <end position="45"/>
    </location>
</feature>